<gene>
    <name evidence="2" type="ORF">RZS28_09850</name>
</gene>
<keyword evidence="3" id="KW-1185">Reference proteome</keyword>
<evidence type="ECO:0000313" key="2">
    <source>
        <dbReference type="EMBL" id="WOJ88157.1"/>
    </source>
</evidence>
<evidence type="ECO:0000313" key="3">
    <source>
        <dbReference type="Proteomes" id="UP001626536"/>
    </source>
</evidence>
<dbReference type="InterPro" id="IPR052721">
    <property type="entry name" value="ET_Amicyanin"/>
</dbReference>
<dbReference type="InterPro" id="IPR028096">
    <property type="entry name" value="EfeO_Cupredoxin"/>
</dbReference>
<evidence type="ECO:0000259" key="1">
    <source>
        <dbReference type="Pfam" id="PF13473"/>
    </source>
</evidence>
<dbReference type="Pfam" id="PF13473">
    <property type="entry name" value="Cupredoxin_1"/>
    <property type="match status" value="1"/>
</dbReference>
<protein>
    <submittedName>
        <fullName evidence="2">Cupredoxin family copper-binding protein</fullName>
    </submittedName>
</protein>
<dbReference type="SUPFAM" id="SSF49503">
    <property type="entry name" value="Cupredoxins"/>
    <property type="match status" value="1"/>
</dbReference>
<reference evidence="2 3" key="1">
    <citation type="submission" date="2023-10" db="EMBL/GenBank/DDBJ databases">
        <title>Novel methanotroph of the genus Methylocapsa from a subarctic wetland.</title>
        <authorList>
            <person name="Belova S.E."/>
            <person name="Oshkin I.Y."/>
            <person name="Miroshnikov K."/>
            <person name="Dedysh S.N."/>
        </authorList>
    </citation>
    <scope>NUCLEOTIDE SEQUENCE [LARGE SCALE GENOMIC DNA]</scope>
    <source>
        <strain evidence="2 3">RX1</strain>
    </source>
</reference>
<feature type="domain" description="EfeO-type cupredoxin-like" evidence="1">
    <location>
        <begin position="12"/>
        <end position="109"/>
    </location>
</feature>
<accession>A0ABZ0HN17</accession>
<organism evidence="2 3">
    <name type="scientific">Methylocapsa polymorpha</name>
    <dbReference type="NCBI Taxonomy" id="3080828"/>
    <lineage>
        <taxon>Bacteria</taxon>
        <taxon>Pseudomonadati</taxon>
        <taxon>Pseudomonadota</taxon>
        <taxon>Alphaproteobacteria</taxon>
        <taxon>Hyphomicrobiales</taxon>
        <taxon>Beijerinckiaceae</taxon>
        <taxon>Methylocapsa</taxon>
    </lineage>
</organism>
<proteinExistence type="predicted"/>
<dbReference type="InterPro" id="IPR008972">
    <property type="entry name" value="Cupredoxin"/>
</dbReference>
<dbReference type="Gene3D" id="2.60.40.420">
    <property type="entry name" value="Cupredoxins - blue copper proteins"/>
    <property type="match status" value="1"/>
</dbReference>
<dbReference type="PANTHER" id="PTHR36507:SF1">
    <property type="entry name" value="BLL1555 PROTEIN"/>
    <property type="match status" value="1"/>
</dbReference>
<dbReference type="PANTHER" id="PTHR36507">
    <property type="entry name" value="BLL1555 PROTEIN"/>
    <property type="match status" value="1"/>
</dbReference>
<dbReference type="Proteomes" id="UP001626536">
    <property type="component" value="Chromosome"/>
</dbReference>
<dbReference type="CDD" id="cd13921">
    <property type="entry name" value="Amicyanin"/>
    <property type="match status" value="1"/>
</dbReference>
<dbReference type="InterPro" id="IPR035668">
    <property type="entry name" value="Amicyanin"/>
</dbReference>
<dbReference type="RefSeq" id="WP_407337597.1">
    <property type="nucleotide sequence ID" value="NZ_CP136862.1"/>
</dbReference>
<dbReference type="EMBL" id="CP136862">
    <property type="protein sequence ID" value="WOJ88157.1"/>
    <property type="molecule type" value="Genomic_DNA"/>
</dbReference>
<sequence>MEIKIDRRRFCAATASVGLAALPQRARAADANVRIDNFTFTPATLNVKPGAVVAWTNEDDIPHSIVAVDGKFHSPALDTGDAFSFTLTEPGAYAYYCGLHPHMKGTIIVVL</sequence>
<name>A0ABZ0HN17_9HYPH</name>